<dbReference type="PROSITE" id="PS50056">
    <property type="entry name" value="TYR_PHOSPHATASE_2"/>
    <property type="match status" value="1"/>
</dbReference>
<reference evidence="3 4" key="1">
    <citation type="submission" date="2018-05" db="EMBL/GenBank/DDBJ databases">
        <title>Genomic Encyclopedia of Type Strains, Phase IV (KMG-IV): sequencing the most valuable type-strain genomes for metagenomic binning, comparative biology and taxonomic classification.</title>
        <authorList>
            <person name="Goeker M."/>
        </authorList>
    </citation>
    <scope>NUCLEOTIDE SEQUENCE [LARGE SCALE GENOMIC DNA]</scope>
    <source>
        <strain evidence="3 4">DSM 24906</strain>
    </source>
</reference>
<dbReference type="GO" id="GO:0004721">
    <property type="term" value="F:phosphoprotein phosphatase activity"/>
    <property type="evidence" value="ECO:0007669"/>
    <property type="project" value="InterPro"/>
</dbReference>
<dbReference type="AlphaFoldDB" id="A0AA45C5R6"/>
<dbReference type="InterPro" id="IPR016130">
    <property type="entry name" value="Tyr_Pase_AS"/>
</dbReference>
<dbReference type="RefSeq" id="WP_109605541.1">
    <property type="nucleotide sequence ID" value="NZ_QGGI01000015.1"/>
</dbReference>
<sequence>MKKIYSLLEDLNDFFRKNEEIKAVIYYGDTINRPDYFKNFFITIYSDNFNLKEEIFSDIKYRINDYFDVIYKILEEDKISFFTTRKERININFKFKNKYYEDVFMLERENFIIDEIVYLKRDMTGPFFDEENYNQKLINSFLNELENFFLQLNTNNVMESYLIYSKLINIVFNIYSIEDKLDYDLWYKDTNKEIVKDIMNISEGLDINLINTKIYKLIDFFMKKIENDKSKKIERVVNYIRTKYPIFFNFRDISSVPNEASSNVILNDGYVFRSSSLSNYDEVFLESFMTKNNIKKIIDLRGEQEIKRYIKRRGKDYSDNFKEKYVVNLYMNDIEEIKYYPDNIRQNNYYHVLKEFRYIIGDLFKNHISKADEEHFIIHCETGKDRTGIVIAILLDLLGIDKSTIVKDYLKSFQDVKKENIEFVIDKLNNEFGGSENYLIEFCNVDKSILDKIKKIFILI</sequence>
<feature type="domain" description="Tyrosine specific protein phosphatases" evidence="2">
    <location>
        <begin position="354"/>
        <end position="422"/>
    </location>
</feature>
<dbReference type="InterPro" id="IPR029021">
    <property type="entry name" value="Prot-tyrosine_phosphatase-like"/>
</dbReference>
<dbReference type="Pfam" id="PF13350">
    <property type="entry name" value="Y_phosphatase3"/>
    <property type="match status" value="1"/>
</dbReference>
<comment type="caution">
    <text evidence="3">The sequence shown here is derived from an EMBL/GenBank/DDBJ whole genome shotgun (WGS) entry which is preliminary data.</text>
</comment>
<comment type="similarity">
    <text evidence="1">Belongs to the protein-tyrosine phosphatase family.</text>
</comment>
<dbReference type="InterPro" id="IPR026893">
    <property type="entry name" value="Tyr/Ser_Pase_IphP-type"/>
</dbReference>
<keyword evidence="4" id="KW-1185">Reference proteome</keyword>
<evidence type="ECO:0000313" key="3">
    <source>
        <dbReference type="EMBL" id="PWJ89325.1"/>
    </source>
</evidence>
<dbReference type="Gene3D" id="3.90.190.10">
    <property type="entry name" value="Protein tyrosine phosphatase superfamily"/>
    <property type="match status" value="1"/>
</dbReference>
<gene>
    <name evidence="3" type="ORF">C7380_11551</name>
</gene>
<dbReference type="SUPFAM" id="SSF52799">
    <property type="entry name" value="(Phosphotyrosine protein) phosphatases II"/>
    <property type="match status" value="1"/>
</dbReference>
<organism evidence="3 4">
    <name type="scientific">Oceanotoga teriensis</name>
    <dbReference type="NCBI Taxonomy" id="515440"/>
    <lineage>
        <taxon>Bacteria</taxon>
        <taxon>Thermotogati</taxon>
        <taxon>Thermotogota</taxon>
        <taxon>Thermotogae</taxon>
        <taxon>Petrotogales</taxon>
        <taxon>Petrotogaceae</taxon>
        <taxon>Oceanotoga</taxon>
    </lineage>
</organism>
<protein>
    <submittedName>
        <fullName evidence="3">Protein tyrosine/serine phosphatase</fullName>
    </submittedName>
</protein>
<accession>A0AA45C5R6</accession>
<name>A0AA45C5R6_9BACT</name>
<evidence type="ECO:0000259" key="2">
    <source>
        <dbReference type="PROSITE" id="PS50056"/>
    </source>
</evidence>
<dbReference type="EMBL" id="QGGI01000015">
    <property type="protein sequence ID" value="PWJ89325.1"/>
    <property type="molecule type" value="Genomic_DNA"/>
</dbReference>
<dbReference type="PANTHER" id="PTHR31126:SF1">
    <property type="entry name" value="TYROSINE SPECIFIC PROTEIN PHOSPHATASES DOMAIN-CONTAINING PROTEIN"/>
    <property type="match status" value="1"/>
</dbReference>
<evidence type="ECO:0000313" key="4">
    <source>
        <dbReference type="Proteomes" id="UP000245921"/>
    </source>
</evidence>
<dbReference type="Proteomes" id="UP000245921">
    <property type="component" value="Unassembled WGS sequence"/>
</dbReference>
<dbReference type="InterPro" id="IPR000387">
    <property type="entry name" value="Tyr_Pase_dom"/>
</dbReference>
<dbReference type="PROSITE" id="PS00383">
    <property type="entry name" value="TYR_PHOSPHATASE_1"/>
    <property type="match status" value="1"/>
</dbReference>
<proteinExistence type="inferred from homology"/>
<evidence type="ECO:0000256" key="1">
    <source>
        <dbReference type="ARBA" id="ARBA00009580"/>
    </source>
</evidence>
<dbReference type="PANTHER" id="PTHR31126">
    <property type="entry name" value="TYROSINE-PROTEIN PHOSPHATASE"/>
    <property type="match status" value="1"/>
</dbReference>